<proteinExistence type="predicted"/>
<evidence type="ECO:0000259" key="1">
    <source>
        <dbReference type="Pfam" id="PF10090"/>
    </source>
</evidence>
<dbReference type="Gene3D" id="3.30.565.10">
    <property type="entry name" value="Histidine kinase-like ATPase, C-terminal domain"/>
    <property type="match status" value="1"/>
</dbReference>
<dbReference type="Proteomes" id="UP000503336">
    <property type="component" value="Chromosome"/>
</dbReference>
<sequence>MDDLQLSSLVSSRICHDLISPVGAIGNGLDLVRTAGGGEEEMNLIADCAEAAAAALRFLRTAFGARDPAESISVEELAAAAEGHLARRKIRLDWGDARGTMRFRAARPLLLLALVGAGALPRGGLMRLSVAEAEPLAIEWRLSGGPVKLQDRARALLRQRPDPAETAPGDVHFLLLWLAAEGSGARPYFREDGAVGVA</sequence>
<gene>
    <name evidence="2" type="ORF">G5B40_04050</name>
</gene>
<protein>
    <recommendedName>
        <fullName evidence="1">Histidine phosphotransferase ChpT C-terminal domain-containing protein</fullName>
    </recommendedName>
</protein>
<evidence type="ECO:0000313" key="3">
    <source>
        <dbReference type="Proteomes" id="UP000503336"/>
    </source>
</evidence>
<reference evidence="2 3" key="1">
    <citation type="submission" date="2020-02" db="EMBL/GenBank/DDBJ databases">
        <title>complete genome sequence of Rhodobacteraceae bacterium.</title>
        <authorList>
            <person name="Park J."/>
            <person name="Kim Y.-S."/>
            <person name="Kim K.-H."/>
        </authorList>
    </citation>
    <scope>NUCLEOTIDE SEQUENCE [LARGE SCALE GENOMIC DNA]</scope>
    <source>
        <strain evidence="2 3">RR4-56</strain>
    </source>
</reference>
<dbReference type="Pfam" id="PF10090">
    <property type="entry name" value="HPTransfase"/>
    <property type="match status" value="1"/>
</dbReference>
<dbReference type="EMBL" id="CP049056">
    <property type="protein sequence ID" value="QIE54684.1"/>
    <property type="molecule type" value="Genomic_DNA"/>
</dbReference>
<organism evidence="2 3">
    <name type="scientific">Pikeienuella piscinae</name>
    <dbReference type="NCBI Taxonomy" id="2748098"/>
    <lineage>
        <taxon>Bacteria</taxon>
        <taxon>Pseudomonadati</taxon>
        <taxon>Pseudomonadota</taxon>
        <taxon>Alphaproteobacteria</taxon>
        <taxon>Rhodobacterales</taxon>
        <taxon>Paracoccaceae</taxon>
        <taxon>Pikeienuella</taxon>
    </lineage>
</organism>
<name>A0A7L5BXR8_9RHOB</name>
<keyword evidence="3" id="KW-1185">Reference proteome</keyword>
<dbReference type="InterPro" id="IPR036890">
    <property type="entry name" value="HATPase_C_sf"/>
</dbReference>
<dbReference type="Gene3D" id="1.10.287.130">
    <property type="match status" value="1"/>
</dbReference>
<dbReference type="InterPro" id="IPR018762">
    <property type="entry name" value="ChpT_C"/>
</dbReference>
<accession>A0A7L5BXR8</accession>
<dbReference type="AlphaFoldDB" id="A0A7L5BXR8"/>
<evidence type="ECO:0000313" key="2">
    <source>
        <dbReference type="EMBL" id="QIE54684.1"/>
    </source>
</evidence>
<dbReference type="KEGG" id="hdh:G5B40_04050"/>
<feature type="domain" description="Histidine phosphotransferase ChpT C-terminal" evidence="1">
    <location>
        <begin position="75"/>
        <end position="186"/>
    </location>
</feature>
<dbReference type="RefSeq" id="WP_165095333.1">
    <property type="nucleotide sequence ID" value="NZ_CP049056.1"/>
</dbReference>